<organism evidence="4 5">
    <name type="scientific">Williamwhitmania taraxaci</name>
    <dbReference type="NCBI Taxonomy" id="1640674"/>
    <lineage>
        <taxon>Bacteria</taxon>
        <taxon>Pseudomonadati</taxon>
        <taxon>Bacteroidota</taxon>
        <taxon>Bacteroidia</taxon>
        <taxon>Bacteroidales</taxon>
        <taxon>Williamwhitmaniaceae</taxon>
        <taxon>Williamwhitmania</taxon>
    </lineage>
</organism>
<dbReference type="STRING" id="1640674.SAMN05216323_103421"/>
<feature type="chain" id="PRO_5011729436" evidence="2">
    <location>
        <begin position="20"/>
        <end position="653"/>
    </location>
</feature>
<dbReference type="InterPro" id="IPR023058">
    <property type="entry name" value="PPIase_PpiC_CS"/>
</dbReference>
<dbReference type="InterPro" id="IPR046357">
    <property type="entry name" value="PPIase_dom_sf"/>
</dbReference>
<evidence type="ECO:0000256" key="1">
    <source>
        <dbReference type="PROSITE-ProRule" id="PRU00278"/>
    </source>
</evidence>
<dbReference type="Gene3D" id="3.10.50.40">
    <property type="match status" value="2"/>
</dbReference>
<dbReference type="GO" id="GO:0003755">
    <property type="term" value="F:peptidyl-prolyl cis-trans isomerase activity"/>
    <property type="evidence" value="ECO:0007669"/>
    <property type="project" value="UniProtKB-KW"/>
</dbReference>
<dbReference type="AlphaFoldDB" id="A0A1G6M4I4"/>
<dbReference type="SUPFAM" id="SSF54534">
    <property type="entry name" value="FKBP-like"/>
    <property type="match status" value="2"/>
</dbReference>
<proteinExistence type="predicted"/>
<evidence type="ECO:0000313" key="4">
    <source>
        <dbReference type="EMBL" id="SDC50448.1"/>
    </source>
</evidence>
<keyword evidence="5" id="KW-1185">Reference proteome</keyword>
<evidence type="ECO:0000313" key="5">
    <source>
        <dbReference type="Proteomes" id="UP000199452"/>
    </source>
</evidence>
<dbReference type="RefSeq" id="WP_092438533.1">
    <property type="nucleotide sequence ID" value="NZ_FMYP01000034.1"/>
</dbReference>
<dbReference type="EMBL" id="FMYP01000034">
    <property type="protein sequence ID" value="SDC50448.1"/>
    <property type="molecule type" value="Genomic_DNA"/>
</dbReference>
<feature type="domain" description="PpiC" evidence="3">
    <location>
        <begin position="122"/>
        <end position="224"/>
    </location>
</feature>
<reference evidence="4 5" key="1">
    <citation type="submission" date="2016-09" db="EMBL/GenBank/DDBJ databases">
        <authorList>
            <person name="Capua I."/>
            <person name="De Benedictis P."/>
            <person name="Joannis T."/>
            <person name="Lombin L.H."/>
            <person name="Cattoli G."/>
        </authorList>
    </citation>
    <scope>NUCLEOTIDE SEQUENCE [LARGE SCALE GENOMIC DNA]</scope>
    <source>
        <strain evidence="4 5">A7P-90m</strain>
    </source>
</reference>
<dbReference type="InterPro" id="IPR000297">
    <property type="entry name" value="PPIase_PpiC"/>
</dbReference>
<dbReference type="PROSITE" id="PS50198">
    <property type="entry name" value="PPIC_PPIASE_2"/>
    <property type="match status" value="2"/>
</dbReference>
<evidence type="ECO:0000259" key="3">
    <source>
        <dbReference type="PROSITE" id="PS50198"/>
    </source>
</evidence>
<keyword evidence="1" id="KW-0697">Rotamase</keyword>
<dbReference type="Proteomes" id="UP000199452">
    <property type="component" value="Unassembled WGS sequence"/>
</dbReference>
<dbReference type="PANTHER" id="PTHR47245">
    <property type="entry name" value="PEPTIDYLPROLYL ISOMERASE"/>
    <property type="match status" value="1"/>
</dbReference>
<keyword evidence="1 4" id="KW-0413">Isomerase</keyword>
<keyword evidence="2" id="KW-0732">Signal</keyword>
<dbReference type="OrthoDB" id="14196at2"/>
<dbReference type="Pfam" id="PF00639">
    <property type="entry name" value="Rotamase"/>
    <property type="match status" value="2"/>
</dbReference>
<protein>
    <submittedName>
        <fullName evidence="4">Peptidyl-prolyl cis-trans isomerase SurA</fullName>
    </submittedName>
</protein>
<sequence>MIKKILVVTILTFSLAVIARSQSLDKIALKINGKPITLGEFNYLFTKNRAANAAVDSQQLADYVKLFVDYKLKVEAVLSKKMDTTSAFRSELAGYRVQLASQYLTDTTADARVLNEAYGFMQYDLRASHILVALSPGATPSDTLTAYNRTLELRAMILANAPFDSLARAFSTDPSAKSNGGDLGYFTAFRMVYPFERAAYRLSVGEVSPPVRTKFGYHIIKLTDKRKARGEVKVAHIMVLIPRTGSETDWDNGLARISSVREKIMRGADFGQLAAEVSDDKGTAQSGGVLPQFGIGRILPTFADGAFALTTIGEVSMPIRSQAGWHLIKLLEKHPVGSFSDVKGELKEKISRDERILAGQTSFVATLKKKYGYKMNQQNIDAVANLLDTTFSVGKWSAEAALKMKKIVFAFANQKVSQYQFAQYLQTKQGQPIEDAKLFANEALIGLSAEKLLAYQSEKLEKTYPNFRFLMNEYHDGILLFDISDKTVWSKASKDSSGLVAFYERNKANYLRPLIANAAVAIFSDSTTAMYAKADLMEMDLNSMVLDSLKGLMLNKYQATNFSSGSYNPSDHQLISKVIPLVPGIHFLETGNQTSCLIIVKSVEKDYVPALDEIRGVVISGYQDELDHLWVKQLRLQYPVVVNWAVISTLVKK</sequence>
<dbReference type="InterPro" id="IPR050245">
    <property type="entry name" value="PrsA_foldase"/>
</dbReference>
<gene>
    <name evidence="4" type="ORF">SAMN05216323_103421</name>
</gene>
<dbReference type="PANTHER" id="PTHR47245:SF2">
    <property type="entry name" value="PEPTIDYL-PROLYL CIS-TRANS ISOMERASE HP_0175-RELATED"/>
    <property type="match status" value="1"/>
</dbReference>
<feature type="signal peptide" evidence="2">
    <location>
        <begin position="1"/>
        <end position="19"/>
    </location>
</feature>
<dbReference type="PROSITE" id="PS01096">
    <property type="entry name" value="PPIC_PPIASE_1"/>
    <property type="match status" value="1"/>
</dbReference>
<name>A0A1G6M4I4_9BACT</name>
<evidence type="ECO:0000256" key="2">
    <source>
        <dbReference type="SAM" id="SignalP"/>
    </source>
</evidence>
<accession>A0A1G6M4I4</accession>
<feature type="domain" description="PpiC" evidence="3">
    <location>
        <begin position="229"/>
        <end position="332"/>
    </location>
</feature>